<dbReference type="PANTHER" id="PTHR31223">
    <property type="entry name" value="LOG FAMILY PROTEIN YJL055W"/>
    <property type="match status" value="1"/>
</dbReference>
<dbReference type="Gene3D" id="3.40.50.450">
    <property type="match status" value="1"/>
</dbReference>
<comment type="catalytic activity">
    <reaction evidence="1">
        <text>AMP + H2O = D-ribose 5-phosphate + adenine</text>
        <dbReference type="Rhea" id="RHEA:20129"/>
        <dbReference type="ChEBI" id="CHEBI:15377"/>
        <dbReference type="ChEBI" id="CHEBI:16708"/>
        <dbReference type="ChEBI" id="CHEBI:78346"/>
        <dbReference type="ChEBI" id="CHEBI:456215"/>
        <dbReference type="EC" id="3.2.2.4"/>
    </reaction>
</comment>
<accession>A0A258HKA5</accession>
<proteinExistence type="inferred from homology"/>
<keyword evidence="3" id="KW-0378">Hydrolase</keyword>
<dbReference type="NCBIfam" id="TIGR00730">
    <property type="entry name" value="Rossman fold protein, TIGR00730 family"/>
    <property type="match status" value="1"/>
</dbReference>
<evidence type="ECO:0000256" key="2">
    <source>
        <dbReference type="ARBA" id="ARBA00006763"/>
    </source>
</evidence>
<dbReference type="AlphaFoldDB" id="A0A258HKA5"/>
<keyword evidence="3" id="KW-0203">Cytokinin biosynthesis</keyword>
<reference evidence="4 5" key="1">
    <citation type="submission" date="2017-03" db="EMBL/GenBank/DDBJ databases">
        <title>Lifting the veil on microbial sulfur biogeochemistry in mining wastewaters.</title>
        <authorList>
            <person name="Kantor R.S."/>
            <person name="Colenbrander Nelson T."/>
            <person name="Marshall S."/>
            <person name="Bennett D."/>
            <person name="Apte S."/>
            <person name="Camacho D."/>
            <person name="Thomas B.C."/>
            <person name="Warren L.A."/>
            <person name="Banfield J.F."/>
        </authorList>
    </citation>
    <scope>NUCLEOTIDE SEQUENCE [LARGE SCALE GENOMIC DNA]</scope>
    <source>
        <strain evidence="4">32-68-21</strain>
    </source>
</reference>
<dbReference type="PANTHER" id="PTHR31223:SF70">
    <property type="entry name" value="LOG FAMILY PROTEIN YJL055W"/>
    <property type="match status" value="1"/>
</dbReference>
<sequence>MSASIPTIAPFDGQSVCLFCGSSDAADPIFTAAAAAFGAATAREGWRLVYGGGGVGLMGASARAAHEAGGRVVGIMPAFLRSRERLFDEVETIVVTSMHERKQLMYDQSDAFVVAPGGIGTLEEVVELLSWKRLDLHGKPVIFLNINGFWEIFFALMRQSVETGFTPPSFLQAWVVCDTVEAAIETMRQTDASPVLKHDQR</sequence>
<evidence type="ECO:0000256" key="1">
    <source>
        <dbReference type="ARBA" id="ARBA00000274"/>
    </source>
</evidence>
<protein>
    <recommendedName>
        <fullName evidence="3">Cytokinin riboside 5'-monophosphate phosphoribohydrolase</fullName>
        <ecNumber evidence="3">3.2.2.n1</ecNumber>
    </recommendedName>
</protein>
<name>A0A258HKA5_9CAUL</name>
<evidence type="ECO:0000313" key="5">
    <source>
        <dbReference type="Proteomes" id="UP000216147"/>
    </source>
</evidence>
<dbReference type="EC" id="3.2.2.n1" evidence="3"/>
<gene>
    <name evidence="4" type="ORF">B7Y86_09770</name>
</gene>
<dbReference type="Proteomes" id="UP000216147">
    <property type="component" value="Unassembled WGS sequence"/>
</dbReference>
<dbReference type="GO" id="GO:0009691">
    <property type="term" value="P:cytokinin biosynthetic process"/>
    <property type="evidence" value="ECO:0007669"/>
    <property type="project" value="UniProtKB-UniRule"/>
</dbReference>
<evidence type="ECO:0000313" key="4">
    <source>
        <dbReference type="EMBL" id="OYX57014.1"/>
    </source>
</evidence>
<dbReference type="InterPro" id="IPR031100">
    <property type="entry name" value="LOG_fam"/>
</dbReference>
<dbReference type="EMBL" id="NCEQ01000007">
    <property type="protein sequence ID" value="OYX57014.1"/>
    <property type="molecule type" value="Genomic_DNA"/>
</dbReference>
<dbReference type="SUPFAM" id="SSF102405">
    <property type="entry name" value="MCP/YpsA-like"/>
    <property type="match status" value="1"/>
</dbReference>
<organism evidence="4 5">
    <name type="scientific">Brevundimonas subvibrioides</name>
    <dbReference type="NCBI Taxonomy" id="74313"/>
    <lineage>
        <taxon>Bacteria</taxon>
        <taxon>Pseudomonadati</taxon>
        <taxon>Pseudomonadota</taxon>
        <taxon>Alphaproteobacteria</taxon>
        <taxon>Caulobacterales</taxon>
        <taxon>Caulobacteraceae</taxon>
        <taxon>Brevundimonas</taxon>
    </lineage>
</organism>
<dbReference type="GO" id="GO:0008714">
    <property type="term" value="F:AMP nucleosidase activity"/>
    <property type="evidence" value="ECO:0007669"/>
    <property type="project" value="UniProtKB-EC"/>
</dbReference>
<comment type="caution">
    <text evidence="4">The sequence shown here is derived from an EMBL/GenBank/DDBJ whole genome shotgun (WGS) entry which is preliminary data.</text>
</comment>
<dbReference type="GO" id="GO:0005829">
    <property type="term" value="C:cytosol"/>
    <property type="evidence" value="ECO:0007669"/>
    <property type="project" value="TreeGrafter"/>
</dbReference>
<comment type="similarity">
    <text evidence="2 3">Belongs to the LOG family.</text>
</comment>
<dbReference type="InterPro" id="IPR005269">
    <property type="entry name" value="LOG"/>
</dbReference>
<dbReference type="Pfam" id="PF03641">
    <property type="entry name" value="Lysine_decarbox"/>
    <property type="match status" value="1"/>
</dbReference>
<evidence type="ECO:0000256" key="3">
    <source>
        <dbReference type="RuleBase" id="RU363015"/>
    </source>
</evidence>